<accession>A0A895YFZ6</accession>
<gene>
    <name evidence="1" type="ORF">JQS43_23380</name>
</gene>
<dbReference type="RefSeq" id="WP_239676529.1">
    <property type="nucleotide sequence ID" value="NZ_CP070499.1"/>
</dbReference>
<evidence type="ECO:0000313" key="1">
    <source>
        <dbReference type="EMBL" id="QSB14399.1"/>
    </source>
</evidence>
<proteinExistence type="predicted"/>
<evidence type="ECO:0000313" key="2">
    <source>
        <dbReference type="Proteomes" id="UP000662857"/>
    </source>
</evidence>
<dbReference type="EMBL" id="CP070499">
    <property type="protein sequence ID" value="QSB14399.1"/>
    <property type="molecule type" value="Genomic_DNA"/>
</dbReference>
<dbReference type="InterPro" id="IPR019239">
    <property type="entry name" value="VapB_antitoxin"/>
</dbReference>
<dbReference type="Proteomes" id="UP000662857">
    <property type="component" value="Chromosome"/>
</dbReference>
<name>A0A895YFZ6_9ACTN</name>
<organism evidence="1 2">
    <name type="scientific">Natronosporangium hydrolyticum</name>
    <dbReference type="NCBI Taxonomy" id="2811111"/>
    <lineage>
        <taxon>Bacteria</taxon>
        <taxon>Bacillati</taxon>
        <taxon>Actinomycetota</taxon>
        <taxon>Actinomycetes</taxon>
        <taxon>Micromonosporales</taxon>
        <taxon>Micromonosporaceae</taxon>
        <taxon>Natronosporangium</taxon>
    </lineage>
</organism>
<keyword evidence="2" id="KW-1185">Reference proteome</keyword>
<dbReference type="KEGG" id="nhy:JQS43_23380"/>
<dbReference type="AlphaFoldDB" id="A0A895YFZ6"/>
<dbReference type="Pfam" id="PF09957">
    <property type="entry name" value="VapB_antitoxin"/>
    <property type="match status" value="1"/>
</dbReference>
<sequence length="80" mass="8637">MKTTVELPDPLVQEAQEVARAEGTTLRALVEDGLRAALAGRRAGARFRLPDASVDGAGLRPEFQDASWDEIRAAIYGDRA</sequence>
<protein>
    <submittedName>
        <fullName evidence="1">Type II toxin-antitoxin system VapB family antitoxin</fullName>
    </submittedName>
</protein>
<reference evidence="1" key="1">
    <citation type="submission" date="2021-02" db="EMBL/GenBank/DDBJ databases">
        <title>Natrosporangium hydrolyticum gen. nov., sp. nov, a haloalkaliphilic actinobacterium from a soda solonchak soil.</title>
        <authorList>
            <person name="Sorokin D.Y."/>
            <person name="Khijniak T.V."/>
            <person name="Zakharycheva A.P."/>
            <person name="Boueva O.V."/>
            <person name="Ariskina E.V."/>
            <person name="Hahnke R.L."/>
            <person name="Bunk B."/>
            <person name="Sproer C."/>
            <person name="Schumann P."/>
            <person name="Evtushenko L.I."/>
            <person name="Kublanov I.V."/>
        </authorList>
    </citation>
    <scope>NUCLEOTIDE SEQUENCE</scope>
    <source>
        <strain evidence="1">DSM 106523</strain>
    </source>
</reference>